<dbReference type="EMBL" id="ASGP02000005">
    <property type="protein sequence ID" value="KAH9506501.1"/>
    <property type="molecule type" value="Genomic_DNA"/>
</dbReference>
<dbReference type="Gene3D" id="3.30.420.10">
    <property type="entry name" value="Ribonuclease H-like superfamily/Ribonuclease H"/>
    <property type="match status" value="1"/>
</dbReference>
<dbReference type="Pfam" id="PF13975">
    <property type="entry name" value="gag-asp_proteas"/>
    <property type="match status" value="1"/>
</dbReference>
<dbReference type="InterPro" id="IPR012337">
    <property type="entry name" value="RNaseH-like_sf"/>
</dbReference>
<feature type="region of interest" description="Disordered" evidence="1">
    <location>
        <begin position="607"/>
        <end position="628"/>
    </location>
</feature>
<reference evidence="3" key="1">
    <citation type="submission" date="2013-05" db="EMBL/GenBank/DDBJ databases">
        <authorList>
            <person name="Yim A.K.Y."/>
            <person name="Chan T.F."/>
            <person name="Ji K.M."/>
            <person name="Liu X.Y."/>
            <person name="Zhou J.W."/>
            <person name="Li R.Q."/>
            <person name="Yang K.Y."/>
            <person name="Li J."/>
            <person name="Li M."/>
            <person name="Law P.T.W."/>
            <person name="Wu Y.L."/>
            <person name="Cai Z.L."/>
            <person name="Qin H."/>
            <person name="Bao Y."/>
            <person name="Leung R.K.K."/>
            <person name="Ng P.K.S."/>
            <person name="Zou J."/>
            <person name="Zhong X.J."/>
            <person name="Ran P.X."/>
            <person name="Zhong N.S."/>
            <person name="Liu Z.G."/>
            <person name="Tsui S.K.W."/>
        </authorList>
    </citation>
    <scope>NUCLEOTIDE SEQUENCE</scope>
    <source>
        <strain evidence="3">Derf</strain>
        <tissue evidence="3">Whole organism</tissue>
    </source>
</reference>
<sequence>MATLSTTRREISRLHSRLLIRQLNPEAEKEKILKLAEDLANEHDQIWSSDTEPTTEEIDKMSQYQEKLRELLQEVDPKPKISTNAAAEIPKIKIKFSGKKQDWASFLSLFEIATREASPQEKFLILTNALPNHLKRDHPTTPNAESVENIINALNITFGPIDNNQTLDIVERFNPGSKTPLSSTTGKLCALYYQAVSRGINKECIDRVFKKKILQIMPFSVLNQLPINNDVEMIINKMAEIAHVQTQALEAKRANQQQQQRSSYRPTQHDNKNKKCALCSRHLIEFPLFINKIKTLALYDTGANFTGMSKSKAENLKIKWQKKSGSAYMADGTAVQCLGRAKTSVTIGSENHETTIFVFDKLHHDIVVGTDTIEKFLLEQRVGLKIFQHNKPLSNMKNETKKTSSNQQLCRSNQTTIQRRIHWVWYFVDRSTDPESLRVYIRNENEREQILKTVHDNGHFGVFKCTEETRKRFWWPGWKRQVKHIVSTCPRCEQYKENTERTRLPMITSQAEPNNWRRLGIDICGPLQTTNDGNKYILVLQDYASKFVVAKPVATISSTVVIEWLRQKNESGTDSNWRQSAMAFGRSNYGELEKVQPTLERPIYSSRNELPEHQDRGQEWKLPLDPPQPHQKIIGCKHRFRHN</sequence>
<dbReference type="InterPro" id="IPR041588">
    <property type="entry name" value="Integrase_H2C2"/>
</dbReference>
<evidence type="ECO:0000259" key="2">
    <source>
        <dbReference type="Pfam" id="PF17921"/>
    </source>
</evidence>
<proteinExistence type="predicted"/>
<dbReference type="InterPro" id="IPR021109">
    <property type="entry name" value="Peptidase_aspartic_dom_sf"/>
</dbReference>
<dbReference type="CDD" id="cd00303">
    <property type="entry name" value="retropepsin_like"/>
    <property type="match status" value="1"/>
</dbReference>
<feature type="region of interest" description="Disordered" evidence="1">
    <location>
        <begin position="252"/>
        <end position="271"/>
    </location>
</feature>
<evidence type="ECO:0000313" key="4">
    <source>
        <dbReference type="Proteomes" id="UP000790347"/>
    </source>
</evidence>
<dbReference type="Pfam" id="PF17921">
    <property type="entry name" value="Integrase_H2C2"/>
    <property type="match status" value="1"/>
</dbReference>
<dbReference type="GO" id="GO:0003676">
    <property type="term" value="F:nucleic acid binding"/>
    <property type="evidence" value="ECO:0007669"/>
    <property type="project" value="InterPro"/>
</dbReference>
<name>A0A922L2W3_DERFA</name>
<keyword evidence="4" id="KW-1185">Reference proteome</keyword>
<feature type="compositionally biased region" description="Polar residues" evidence="1">
    <location>
        <begin position="252"/>
        <end position="266"/>
    </location>
</feature>
<evidence type="ECO:0000256" key="1">
    <source>
        <dbReference type="SAM" id="MobiDB-lite"/>
    </source>
</evidence>
<dbReference type="Proteomes" id="UP000790347">
    <property type="component" value="Unassembled WGS sequence"/>
</dbReference>
<dbReference type="InterPro" id="IPR052160">
    <property type="entry name" value="Gypsy_RT_Integrase-like"/>
</dbReference>
<comment type="caution">
    <text evidence="3">The sequence shown here is derived from an EMBL/GenBank/DDBJ whole genome shotgun (WGS) entry which is preliminary data.</text>
</comment>
<dbReference type="Gene3D" id="2.40.70.10">
    <property type="entry name" value="Acid Proteases"/>
    <property type="match status" value="1"/>
</dbReference>
<evidence type="ECO:0000313" key="3">
    <source>
        <dbReference type="EMBL" id="KAH9506501.1"/>
    </source>
</evidence>
<dbReference type="SUPFAM" id="SSF50630">
    <property type="entry name" value="Acid proteases"/>
    <property type="match status" value="1"/>
</dbReference>
<protein>
    <recommendedName>
        <fullName evidence="2">Integrase zinc-binding domain-containing protein</fullName>
    </recommendedName>
</protein>
<dbReference type="AlphaFoldDB" id="A0A922L2W3"/>
<feature type="domain" description="Integrase zinc-binding" evidence="2">
    <location>
        <begin position="444"/>
        <end position="497"/>
    </location>
</feature>
<dbReference type="InterPro" id="IPR036397">
    <property type="entry name" value="RNaseH_sf"/>
</dbReference>
<dbReference type="SUPFAM" id="SSF53098">
    <property type="entry name" value="Ribonuclease H-like"/>
    <property type="match status" value="1"/>
</dbReference>
<feature type="compositionally biased region" description="Basic and acidic residues" evidence="1">
    <location>
        <begin position="609"/>
        <end position="619"/>
    </location>
</feature>
<gene>
    <name evidence="3" type="ORF">DERF_011231</name>
</gene>
<accession>A0A922L2W3</accession>
<reference evidence="3" key="2">
    <citation type="journal article" date="2022" name="Res Sq">
        <title>Comparative Genomics Reveals Insights into the Divergent Evolution of Astigmatic Mites and Household Pest Adaptations.</title>
        <authorList>
            <person name="Xiong Q."/>
            <person name="Wan A.T.-Y."/>
            <person name="Liu X.-Y."/>
            <person name="Fung C.S.-H."/>
            <person name="Xiao X."/>
            <person name="Malainual N."/>
            <person name="Hou J."/>
            <person name="Wang L."/>
            <person name="Wang M."/>
            <person name="Yang K."/>
            <person name="Cui Y."/>
            <person name="Leung E."/>
            <person name="Nong W."/>
            <person name="Shin S.-K."/>
            <person name="Au S."/>
            <person name="Jeong K.Y."/>
            <person name="Chew F.T."/>
            <person name="Hui J."/>
            <person name="Leung T.F."/>
            <person name="Tungtrongchitr A."/>
            <person name="Zhong N."/>
            <person name="Liu Z."/>
            <person name="Tsui S."/>
        </authorList>
    </citation>
    <scope>NUCLEOTIDE SEQUENCE</scope>
    <source>
        <strain evidence="3">Derf</strain>
        <tissue evidence="3">Whole organism</tissue>
    </source>
</reference>
<dbReference type="PANTHER" id="PTHR47266">
    <property type="entry name" value="ENDONUCLEASE-RELATED"/>
    <property type="match status" value="1"/>
</dbReference>
<organism evidence="3 4">
    <name type="scientific">Dermatophagoides farinae</name>
    <name type="common">American house dust mite</name>
    <dbReference type="NCBI Taxonomy" id="6954"/>
    <lineage>
        <taxon>Eukaryota</taxon>
        <taxon>Metazoa</taxon>
        <taxon>Ecdysozoa</taxon>
        <taxon>Arthropoda</taxon>
        <taxon>Chelicerata</taxon>
        <taxon>Arachnida</taxon>
        <taxon>Acari</taxon>
        <taxon>Acariformes</taxon>
        <taxon>Sarcoptiformes</taxon>
        <taxon>Astigmata</taxon>
        <taxon>Psoroptidia</taxon>
        <taxon>Analgoidea</taxon>
        <taxon>Pyroglyphidae</taxon>
        <taxon>Dermatophagoidinae</taxon>
        <taxon>Dermatophagoides</taxon>
    </lineage>
</organism>
<dbReference type="Gene3D" id="1.10.340.70">
    <property type="match status" value="1"/>
</dbReference>